<feature type="non-terminal residue" evidence="2">
    <location>
        <position position="103"/>
    </location>
</feature>
<gene>
    <name evidence="2" type="ORF">g.51363</name>
</gene>
<feature type="non-terminal residue" evidence="2">
    <location>
        <position position="1"/>
    </location>
</feature>
<proteinExistence type="predicted"/>
<name>A0A1B6LWM9_9HEMI</name>
<sequence>NLQALPLNTPPDLSTVGRTNDSTLPRTVHGNDGTDMEDANEDTPLTLTSTKINKNIIIQDLISEKRLEVEAKRKKKPIAKTWIKDDLEPINKIFPQPEFSKYQ</sequence>
<evidence type="ECO:0000256" key="1">
    <source>
        <dbReference type="SAM" id="MobiDB-lite"/>
    </source>
</evidence>
<protein>
    <submittedName>
        <fullName evidence="2">Uncharacterized protein</fullName>
    </submittedName>
</protein>
<reference evidence="2" key="1">
    <citation type="submission" date="2015-11" db="EMBL/GenBank/DDBJ databases">
        <title>De novo transcriptome assembly of four potential Pierce s Disease insect vectors from Arizona vineyards.</title>
        <authorList>
            <person name="Tassone E.E."/>
        </authorList>
    </citation>
    <scope>NUCLEOTIDE SEQUENCE</scope>
</reference>
<dbReference type="AlphaFoldDB" id="A0A1B6LWM9"/>
<accession>A0A1B6LWM9</accession>
<evidence type="ECO:0000313" key="2">
    <source>
        <dbReference type="EMBL" id="JAT28048.1"/>
    </source>
</evidence>
<feature type="compositionally biased region" description="Polar residues" evidence="1">
    <location>
        <begin position="16"/>
        <end position="25"/>
    </location>
</feature>
<feature type="region of interest" description="Disordered" evidence="1">
    <location>
        <begin position="1"/>
        <end position="42"/>
    </location>
</feature>
<dbReference type="EMBL" id="GEBQ01011929">
    <property type="protein sequence ID" value="JAT28048.1"/>
    <property type="molecule type" value="Transcribed_RNA"/>
</dbReference>
<organism evidence="2">
    <name type="scientific">Graphocephala atropunctata</name>
    <dbReference type="NCBI Taxonomy" id="36148"/>
    <lineage>
        <taxon>Eukaryota</taxon>
        <taxon>Metazoa</taxon>
        <taxon>Ecdysozoa</taxon>
        <taxon>Arthropoda</taxon>
        <taxon>Hexapoda</taxon>
        <taxon>Insecta</taxon>
        <taxon>Pterygota</taxon>
        <taxon>Neoptera</taxon>
        <taxon>Paraneoptera</taxon>
        <taxon>Hemiptera</taxon>
        <taxon>Auchenorrhyncha</taxon>
        <taxon>Membracoidea</taxon>
        <taxon>Cicadellidae</taxon>
        <taxon>Cicadellinae</taxon>
        <taxon>Cicadellini</taxon>
        <taxon>Graphocephala</taxon>
    </lineage>
</organism>